<dbReference type="Proteomes" id="UP000472580">
    <property type="component" value="Unassembled WGS sequence"/>
</dbReference>
<dbReference type="PANTHER" id="PTHR42759">
    <property type="entry name" value="MOXR FAMILY PROTEIN"/>
    <property type="match status" value="1"/>
</dbReference>
<dbReference type="SUPFAM" id="SSF52540">
    <property type="entry name" value="P-loop containing nucleoside triphosphate hydrolases"/>
    <property type="match status" value="1"/>
</dbReference>
<dbReference type="InterPro" id="IPR027417">
    <property type="entry name" value="P-loop_NTPase"/>
</dbReference>
<comment type="caution">
    <text evidence="2">The sequence shown here is derived from an EMBL/GenBank/DDBJ whole genome shotgun (WGS) entry which is preliminary data.</text>
</comment>
<feature type="domain" description="ATPase dynein-related AAA" evidence="1">
    <location>
        <begin position="67"/>
        <end position="185"/>
    </location>
</feature>
<dbReference type="InterPro" id="IPR050764">
    <property type="entry name" value="CbbQ/NirQ/NorQ/GpvN"/>
</dbReference>
<dbReference type="OrthoDB" id="9808317at2"/>
<dbReference type="GO" id="GO:0016887">
    <property type="term" value="F:ATP hydrolysis activity"/>
    <property type="evidence" value="ECO:0007669"/>
    <property type="project" value="InterPro"/>
</dbReference>
<evidence type="ECO:0000313" key="2">
    <source>
        <dbReference type="EMBL" id="MVX57674.1"/>
    </source>
</evidence>
<proteinExistence type="predicted"/>
<evidence type="ECO:0000313" key="3">
    <source>
        <dbReference type="Proteomes" id="UP000472580"/>
    </source>
</evidence>
<dbReference type="RefSeq" id="WP_160336090.1">
    <property type="nucleotide sequence ID" value="NZ_WSRP01000040.1"/>
</dbReference>
<dbReference type="EMBL" id="WSRP01000040">
    <property type="protein sequence ID" value="MVX57674.1"/>
    <property type="molecule type" value="Genomic_DNA"/>
</dbReference>
<keyword evidence="3" id="KW-1185">Reference proteome</keyword>
<name>A0A6L6YJV5_9BURK</name>
<protein>
    <submittedName>
        <fullName evidence="2">AAA domain-containing protein</fullName>
    </submittedName>
</protein>
<dbReference type="InterPro" id="IPR011704">
    <property type="entry name" value="ATPase_dyneun-rel_AAA"/>
</dbReference>
<dbReference type="Pfam" id="PF07728">
    <property type="entry name" value="AAA_5"/>
    <property type="match status" value="1"/>
</dbReference>
<gene>
    <name evidence="2" type="ORF">E5987_10790</name>
</gene>
<dbReference type="AlphaFoldDB" id="A0A6L6YJV5"/>
<dbReference type="PANTHER" id="PTHR42759:SF1">
    <property type="entry name" value="MAGNESIUM-CHELATASE SUBUNIT CHLD"/>
    <property type="match status" value="1"/>
</dbReference>
<evidence type="ECO:0000259" key="1">
    <source>
        <dbReference type="Pfam" id="PF07728"/>
    </source>
</evidence>
<dbReference type="GO" id="GO:0005524">
    <property type="term" value="F:ATP binding"/>
    <property type="evidence" value="ECO:0007669"/>
    <property type="project" value="InterPro"/>
</dbReference>
<organism evidence="2 3">
    <name type="scientific">Parasutterella muris</name>
    <dbReference type="NCBI Taxonomy" id="2565572"/>
    <lineage>
        <taxon>Bacteria</taxon>
        <taxon>Pseudomonadati</taxon>
        <taxon>Pseudomonadota</taxon>
        <taxon>Betaproteobacteria</taxon>
        <taxon>Burkholderiales</taxon>
        <taxon>Sutterellaceae</taxon>
        <taxon>Parasutterella</taxon>
    </lineage>
</organism>
<accession>A0A6L6YJV5</accession>
<reference evidence="2 3" key="1">
    <citation type="submission" date="2019-12" db="EMBL/GenBank/DDBJ databases">
        <title>Microbes associate with the intestines of laboratory mice.</title>
        <authorList>
            <person name="Navarre W."/>
            <person name="Wong E."/>
        </authorList>
    </citation>
    <scope>NUCLEOTIDE SEQUENCE [LARGE SCALE GENOMIC DNA]</scope>
    <source>
        <strain evidence="2 3">NM82_D38</strain>
    </source>
</reference>
<dbReference type="Gene3D" id="3.40.50.300">
    <property type="entry name" value="P-loop containing nucleotide triphosphate hydrolases"/>
    <property type="match status" value="1"/>
</dbReference>
<sequence>MQQVFDDVICAEEFGFTSEQKVLGYQRESWDVSEHYLIPKKDPNYVFRQETLGIMSAWWEMGSGEPLFVSGPHGSGKTSFINQFCARVRAPVIAMTARARLDRTDLIGHYVIDKDKSMRFVDGPLTRAWRRGFVFLVNEMSAAPGDLWLSVNELLEGAPLFIEATGEVIERHPRTRIVMTDNIRGLCDDEKGSYVGRFVQDPAVMDRCWKMRMDYMDADSEIALILSSTPEVQCVGISSSEWKREFAVRLRKSAERVREAYCGMDPTVSVDATISTRVLMRFRDLLLLSYRSKAMGCSHREAVRKALRISLTDCLDSTSASVIEKLVEAELGNIGDYLLV</sequence>